<dbReference type="EC" id="1.8.1.2" evidence="3"/>
<evidence type="ECO:0000256" key="6">
    <source>
        <dbReference type="ARBA" id="ARBA00022827"/>
    </source>
</evidence>
<feature type="domain" description="FAD-binding FR-type" evidence="12">
    <location>
        <begin position="222"/>
        <end position="409"/>
    </location>
</feature>
<keyword evidence="14" id="KW-1185">Reference proteome</keyword>
<comment type="catalytic activity">
    <reaction evidence="10">
        <text>hydrogen sulfide + 3 NADP(+) + 3 H2O = sulfite + 3 NADPH + 4 H(+)</text>
        <dbReference type="Rhea" id="RHEA:13801"/>
        <dbReference type="ChEBI" id="CHEBI:15377"/>
        <dbReference type="ChEBI" id="CHEBI:15378"/>
        <dbReference type="ChEBI" id="CHEBI:17359"/>
        <dbReference type="ChEBI" id="CHEBI:29919"/>
        <dbReference type="ChEBI" id="CHEBI:57783"/>
        <dbReference type="ChEBI" id="CHEBI:58349"/>
        <dbReference type="EC" id="1.8.1.2"/>
    </reaction>
</comment>
<dbReference type="SUPFAM" id="SSF52218">
    <property type="entry name" value="Flavoproteins"/>
    <property type="match status" value="1"/>
</dbReference>
<dbReference type="InterPro" id="IPR017938">
    <property type="entry name" value="Riboflavin_synthase-like_b-brl"/>
</dbReference>
<dbReference type="SUPFAM" id="SSF63380">
    <property type="entry name" value="Riboflavin synthase domain-like"/>
    <property type="match status" value="1"/>
</dbReference>
<evidence type="ECO:0000256" key="5">
    <source>
        <dbReference type="ARBA" id="ARBA00022643"/>
    </source>
</evidence>
<dbReference type="Gene3D" id="3.40.50.360">
    <property type="match status" value="1"/>
</dbReference>
<dbReference type="GO" id="GO:0050660">
    <property type="term" value="F:flavin adenine dinucleotide binding"/>
    <property type="evidence" value="ECO:0007669"/>
    <property type="project" value="TreeGrafter"/>
</dbReference>
<keyword evidence="6" id="KW-0274">FAD</keyword>
<evidence type="ECO:0000256" key="3">
    <source>
        <dbReference type="ARBA" id="ARBA00012604"/>
    </source>
</evidence>
<evidence type="ECO:0000256" key="7">
    <source>
        <dbReference type="ARBA" id="ARBA00022857"/>
    </source>
</evidence>
<dbReference type="GO" id="GO:0019344">
    <property type="term" value="P:cysteine biosynthetic process"/>
    <property type="evidence" value="ECO:0007669"/>
    <property type="project" value="UniProtKB-KW"/>
</dbReference>
<dbReference type="Proteomes" id="UP000319499">
    <property type="component" value="Unassembled WGS sequence"/>
</dbReference>
<evidence type="ECO:0000256" key="10">
    <source>
        <dbReference type="ARBA" id="ARBA00052219"/>
    </source>
</evidence>
<protein>
    <recommendedName>
        <fullName evidence="3">assimilatory sulfite reductase (NADPH)</fullName>
        <ecNumber evidence="3">1.8.1.2</ecNumber>
    </recommendedName>
</protein>
<organism evidence="13 14">
    <name type="scientific">Apibacter muscae</name>
    <dbReference type="NCBI Taxonomy" id="2509004"/>
    <lineage>
        <taxon>Bacteria</taxon>
        <taxon>Pseudomonadati</taxon>
        <taxon>Bacteroidota</taxon>
        <taxon>Flavobacteriia</taxon>
        <taxon>Flavobacteriales</taxon>
        <taxon>Weeksellaceae</taxon>
        <taxon>Apibacter</taxon>
    </lineage>
</organism>
<dbReference type="InterPro" id="IPR029039">
    <property type="entry name" value="Flavoprotein-like_sf"/>
</dbReference>
<reference evidence="13 14" key="1">
    <citation type="submission" date="2019-02" db="EMBL/GenBank/DDBJ databases">
        <title>Apibacter muscae sp. nov.: a novel member of the house fly microbiota.</title>
        <authorList>
            <person name="Park R."/>
        </authorList>
    </citation>
    <scope>NUCLEOTIDE SEQUENCE [LARGE SCALE GENOMIC DNA]</scope>
    <source>
        <strain evidence="13 14">AL1</strain>
    </source>
</reference>
<dbReference type="InterPro" id="IPR017927">
    <property type="entry name" value="FAD-bd_FR_type"/>
</dbReference>
<dbReference type="InterPro" id="IPR003097">
    <property type="entry name" value="CysJ-like_FAD-binding"/>
</dbReference>
<evidence type="ECO:0000256" key="8">
    <source>
        <dbReference type="ARBA" id="ARBA00023002"/>
    </source>
</evidence>
<dbReference type="InterPro" id="IPR001433">
    <property type="entry name" value="OxRdtase_FAD/NAD-bd"/>
</dbReference>
<dbReference type="InterPro" id="IPR039261">
    <property type="entry name" value="FNR_nucleotide-bd"/>
</dbReference>
<keyword evidence="9" id="KW-0028">Amino-acid biosynthesis</keyword>
<evidence type="ECO:0000259" key="11">
    <source>
        <dbReference type="PROSITE" id="PS50902"/>
    </source>
</evidence>
<dbReference type="Pfam" id="PF00667">
    <property type="entry name" value="FAD_binding_1"/>
    <property type="match status" value="1"/>
</dbReference>
<dbReference type="PANTHER" id="PTHR19384:SF128">
    <property type="entry name" value="NADPH OXIDOREDUCTASE A"/>
    <property type="match status" value="1"/>
</dbReference>
<dbReference type="PANTHER" id="PTHR19384">
    <property type="entry name" value="NITRIC OXIDE SYNTHASE-RELATED"/>
    <property type="match status" value="1"/>
</dbReference>
<gene>
    <name evidence="13" type="ORF">ETU09_02885</name>
</gene>
<keyword evidence="9" id="KW-0198">Cysteine biosynthesis</keyword>
<dbReference type="Pfam" id="PF00258">
    <property type="entry name" value="Flavodoxin_1"/>
    <property type="match status" value="1"/>
</dbReference>
<evidence type="ECO:0000259" key="12">
    <source>
        <dbReference type="PROSITE" id="PS51384"/>
    </source>
</evidence>
<dbReference type="PROSITE" id="PS51384">
    <property type="entry name" value="FAD_FR"/>
    <property type="match status" value="1"/>
</dbReference>
<dbReference type="Gene3D" id="3.40.50.80">
    <property type="entry name" value="Nucleotide-binding domain of ferredoxin-NADP reductase (FNR) module"/>
    <property type="match status" value="1"/>
</dbReference>
<accession>A0A563DGJ9</accession>
<evidence type="ECO:0000313" key="13">
    <source>
        <dbReference type="EMBL" id="TWP29406.1"/>
    </source>
</evidence>
<feature type="domain" description="Flavodoxin-like" evidence="11">
    <location>
        <begin position="59"/>
        <end position="196"/>
    </location>
</feature>
<dbReference type="AlphaFoldDB" id="A0A563DGJ9"/>
<dbReference type="EMBL" id="SELH01000014">
    <property type="protein sequence ID" value="TWP29406.1"/>
    <property type="molecule type" value="Genomic_DNA"/>
</dbReference>
<evidence type="ECO:0000256" key="9">
    <source>
        <dbReference type="ARBA" id="ARBA00023192"/>
    </source>
</evidence>
<dbReference type="InterPro" id="IPR008254">
    <property type="entry name" value="Flavodoxin/NO_synth"/>
</dbReference>
<name>A0A563DGJ9_9FLAO</name>
<evidence type="ECO:0000256" key="1">
    <source>
        <dbReference type="ARBA" id="ARBA00001917"/>
    </source>
</evidence>
<keyword evidence="8" id="KW-0560">Oxidoreductase</keyword>
<dbReference type="GO" id="GO:0005829">
    <property type="term" value="C:cytosol"/>
    <property type="evidence" value="ECO:0007669"/>
    <property type="project" value="TreeGrafter"/>
</dbReference>
<keyword evidence="5" id="KW-0288">FMN</keyword>
<dbReference type="PRINTS" id="PR00371">
    <property type="entry name" value="FPNCR"/>
</dbReference>
<keyword evidence="7" id="KW-0521">NADP</keyword>
<evidence type="ECO:0000256" key="2">
    <source>
        <dbReference type="ARBA" id="ARBA00001974"/>
    </source>
</evidence>
<sequence length="559" mass="63278">MQTNHILEFKELIKKFSRDELLWINGYLSGILEGGGNLTSLEATPSTNLNSTPAPSIKPTIIYGTETGNSKKVALQLQKLLKQNKIQSKTYDASQYPLDKLEKEKFLLIIMSTQGEGEPPVSATNFYQSLEQSNVNLGKTQFCVLGLGDSSYPLFCKAGEDIDKNLEKLGGQRIINFTPSDVDFMPVAKSWFNQILNFIQNSASPSLSIQIEPPKIATSNQKKSYTGIVKHKVILNDIGSNKETYHIEIEPEEEVDFQPGDAIGFYPKNNENETIEIAKLLNEEGRSTEFLNKNIRGLSGKSLEKFSNLFKTEIKESKIDLIDLLKKYPNNSIHIDDVLNLLNPISPRLYSIASSPEAHDGELHIAVSLDKFKVDGQVKTGLCSQFLANYTLNETLHFYIHKNNNFRLPAEDKDIIMIGPGTGIAPFRSFIAHRDATGAEGRNWLFFGEQHFVKDFYYQTEIQEWLSTGVLTHLDTAFSRDQKNKIYVQDRLKEHSKEIYDWILNGAYLYICGQKDPMSLDVNKTLIEIIEKEANISKEEATAFLDDLELNGRYQKDVY</sequence>
<comment type="cofactor">
    <cofactor evidence="2">
        <name>FAD</name>
        <dbReference type="ChEBI" id="CHEBI:57692"/>
    </cofactor>
</comment>
<dbReference type="PROSITE" id="PS50902">
    <property type="entry name" value="FLAVODOXIN_LIKE"/>
    <property type="match status" value="1"/>
</dbReference>
<dbReference type="InterPro" id="IPR001709">
    <property type="entry name" value="Flavoprot_Pyr_Nucl_cyt_Rdtase"/>
</dbReference>
<dbReference type="RefSeq" id="WP_146291778.1">
    <property type="nucleotide sequence ID" value="NZ_SELH01000014.1"/>
</dbReference>
<evidence type="ECO:0000256" key="4">
    <source>
        <dbReference type="ARBA" id="ARBA00022630"/>
    </source>
</evidence>
<evidence type="ECO:0000313" key="14">
    <source>
        <dbReference type="Proteomes" id="UP000319499"/>
    </source>
</evidence>
<dbReference type="InterPro" id="IPR001094">
    <property type="entry name" value="Flavdoxin-like"/>
</dbReference>
<dbReference type="GO" id="GO:0004783">
    <property type="term" value="F:sulfite reductase (NADPH) activity"/>
    <property type="evidence" value="ECO:0007669"/>
    <property type="project" value="UniProtKB-EC"/>
</dbReference>
<dbReference type="FunFam" id="3.40.50.80:FF:000001">
    <property type="entry name" value="NADPH--cytochrome P450 reductase 1"/>
    <property type="match status" value="1"/>
</dbReference>
<comment type="cofactor">
    <cofactor evidence="1">
        <name>FMN</name>
        <dbReference type="ChEBI" id="CHEBI:58210"/>
    </cofactor>
</comment>
<dbReference type="GO" id="GO:0010181">
    <property type="term" value="F:FMN binding"/>
    <property type="evidence" value="ECO:0007669"/>
    <property type="project" value="InterPro"/>
</dbReference>
<dbReference type="PRINTS" id="PR00369">
    <property type="entry name" value="FLAVODOXIN"/>
</dbReference>
<dbReference type="Gene3D" id="2.40.30.10">
    <property type="entry name" value="Translation factors"/>
    <property type="match status" value="1"/>
</dbReference>
<dbReference type="SUPFAM" id="SSF52343">
    <property type="entry name" value="Ferredoxin reductase-like, C-terminal NADP-linked domain"/>
    <property type="match status" value="1"/>
</dbReference>
<proteinExistence type="predicted"/>
<keyword evidence="4" id="KW-0285">Flavoprotein</keyword>
<dbReference type="Pfam" id="PF00175">
    <property type="entry name" value="NAD_binding_1"/>
    <property type="match status" value="1"/>
</dbReference>
<comment type="caution">
    <text evidence="13">The sequence shown here is derived from an EMBL/GenBank/DDBJ whole genome shotgun (WGS) entry which is preliminary data.</text>
</comment>
<dbReference type="OrthoDB" id="9789468at2"/>